<dbReference type="EMBL" id="WBXO01000001">
    <property type="protein sequence ID" value="KAB2954236.1"/>
    <property type="molecule type" value="Genomic_DNA"/>
</dbReference>
<dbReference type="Pfam" id="PF08867">
    <property type="entry name" value="FRG"/>
    <property type="match status" value="1"/>
</dbReference>
<dbReference type="OrthoDB" id="9816036at2"/>
<comment type="caution">
    <text evidence="2">The sequence shown here is derived from an EMBL/GenBank/DDBJ whole genome shotgun (WGS) entry which is preliminary data.</text>
</comment>
<feature type="domain" description="FRG" evidence="1">
    <location>
        <begin position="19"/>
        <end position="113"/>
    </location>
</feature>
<dbReference type="RefSeq" id="WP_151617682.1">
    <property type="nucleotide sequence ID" value="NZ_WBXO01000001.1"/>
</dbReference>
<protein>
    <submittedName>
        <fullName evidence="2">FRG domain-containing protein</fullName>
    </submittedName>
</protein>
<dbReference type="AlphaFoldDB" id="A0A6I0EZY6"/>
<proteinExistence type="predicted"/>
<organism evidence="2 3">
    <name type="scientific">Heliorestis acidaminivorans</name>
    <dbReference type="NCBI Taxonomy" id="553427"/>
    <lineage>
        <taxon>Bacteria</taxon>
        <taxon>Bacillati</taxon>
        <taxon>Bacillota</taxon>
        <taxon>Clostridia</taxon>
        <taxon>Eubacteriales</taxon>
        <taxon>Heliobacteriaceae</taxon>
        <taxon>Heliorestis</taxon>
    </lineage>
</organism>
<dbReference type="Proteomes" id="UP000468766">
    <property type="component" value="Unassembled WGS sequence"/>
</dbReference>
<accession>A0A6I0EZY6</accession>
<reference evidence="2 3" key="1">
    <citation type="submission" date="2019-10" db="EMBL/GenBank/DDBJ databases">
        <title>Whole-genome sequence of the extremophile Heliorestis acidaminivorans DSM 24790.</title>
        <authorList>
            <person name="Kyndt J.A."/>
            <person name="Meyer T.E."/>
        </authorList>
    </citation>
    <scope>NUCLEOTIDE SEQUENCE [LARGE SCALE GENOMIC DNA]</scope>
    <source>
        <strain evidence="2 3">DSM 24790</strain>
    </source>
</reference>
<gene>
    <name evidence="2" type="ORF">F9B85_00635</name>
</gene>
<sequence length="657" mass="76478">MEQINTVDDYLKKISRYDIYKNVFYRGQSEEYKDITSSISRDKEYTKNENSIYREAISMKTVEFDNLITPIERLSKMQHYGIPTRLVDLTVDPLIALFFAVNTVDDKSHGNVYVFVQPEHSLNDKRIKLLSLLATLESFELEGIKSSYQECYSENITEDEILEFASEGAFIEHSVKLQESNERLFCQKGTFAICGNKIVGKEIKKDVLPLDSIKPTMVIRIPFEHKKAAKKELDEKYNINETTIYPEFPSVADYLKEKYKTADFNLDGTYNILEVSHAGARKCSVVAVLNKAMQIEEVKHVGIQIINHYKKSNDVVWIYIAKNCDDYVMRNWLIKGQWIRESLDPIFKPQLIGEKDELGYIWRFEKYYSTLSDYYNEYTFVDDKILFTQNMKTFEKFELQYKYMFDAFQSGNIDDLQKYVTENGSVITKFFLEFSDYGHSRNDKFNKYLSNFQEVALHLDNVMFWLKKEGLNFNTKRYQVSKCFLDAKVHFYEIKEQAAYWKETIGLSDNEYNEIEIKKIKRKVYQYTQTIPLNPNGLDVVFNLDITRNSDNTINVKGTTNLFDKASLIISLRNSSGLLAQNKSLVENGRFDFGRLGKEGEGFVKGKYKANISLAIPSVQNKEFVLKAGIEYENLKGECINRSGIGPTINYTEEFEL</sequence>
<name>A0A6I0EZY6_9FIRM</name>
<keyword evidence="3" id="KW-1185">Reference proteome</keyword>
<dbReference type="InterPro" id="IPR014966">
    <property type="entry name" value="FRG-dom"/>
</dbReference>
<evidence type="ECO:0000313" key="3">
    <source>
        <dbReference type="Proteomes" id="UP000468766"/>
    </source>
</evidence>
<evidence type="ECO:0000259" key="1">
    <source>
        <dbReference type="SMART" id="SM00901"/>
    </source>
</evidence>
<dbReference type="SMART" id="SM00901">
    <property type="entry name" value="FRG"/>
    <property type="match status" value="1"/>
</dbReference>
<evidence type="ECO:0000313" key="2">
    <source>
        <dbReference type="EMBL" id="KAB2954236.1"/>
    </source>
</evidence>